<evidence type="ECO:0000313" key="3">
    <source>
        <dbReference type="EMBL" id="GAA4001297.1"/>
    </source>
</evidence>
<dbReference type="Gene3D" id="3.30.300.30">
    <property type="match status" value="1"/>
</dbReference>
<name>A0ABP7RRN0_9PSEU</name>
<evidence type="ECO:0000259" key="1">
    <source>
        <dbReference type="Pfam" id="PF00501"/>
    </source>
</evidence>
<organism evidence="3 4">
    <name type="scientific">Allokutzneria multivorans</name>
    <dbReference type="NCBI Taxonomy" id="1142134"/>
    <lineage>
        <taxon>Bacteria</taxon>
        <taxon>Bacillati</taxon>
        <taxon>Actinomycetota</taxon>
        <taxon>Actinomycetes</taxon>
        <taxon>Pseudonocardiales</taxon>
        <taxon>Pseudonocardiaceae</taxon>
        <taxon>Allokutzneria</taxon>
    </lineage>
</organism>
<dbReference type="NCBIfam" id="NF005877">
    <property type="entry name" value="PRK07824.1"/>
    <property type="match status" value="1"/>
</dbReference>
<protein>
    <submittedName>
        <fullName evidence="3">O-succinylbenzoate--CoA ligase</fullName>
    </submittedName>
</protein>
<feature type="domain" description="AMP-binding enzyme C-terminal" evidence="2">
    <location>
        <begin position="285"/>
        <end position="360"/>
    </location>
</feature>
<sequence length="381" mass="38535">MRELVAVSSPDVLGALGAALDGTGPALLPIGPGETAISSLTGPVEDEIALVVATSGSTGQPKGVLLSAAALRASAEATHARLGGPGTWLLALSAHHIAGVQVLIRSLLAGSEPGVLTGQGFRPSAFADAARAVLDRAGRHYTSLVPTQLVRLLADGGAGLEALAAFDGVLLGGAATPAELLSQARAAGVSAVTTYGMSETCGGCVYDGIPLDGVRVRLDEDGRISLSGPVLASGYRGASPTSAFAEGWFHTNDLGQVEPDGRLTVLGRADDMIISGGVNVAPALVERVLCAEPDVLEACVFGLPDPEWGQLVAAVVVPADQAAPPSSARLRALVSDRLGGPFAPKRIAVVPELPLRGPGKVDRRALAATMINMKNSGIISR</sequence>
<keyword evidence="4" id="KW-1185">Reference proteome</keyword>
<dbReference type="InterPro" id="IPR025110">
    <property type="entry name" value="AMP-bd_C"/>
</dbReference>
<dbReference type="PROSITE" id="PS00455">
    <property type="entry name" value="AMP_BINDING"/>
    <property type="match status" value="1"/>
</dbReference>
<comment type="caution">
    <text evidence="3">The sequence shown here is derived from an EMBL/GenBank/DDBJ whole genome shotgun (WGS) entry which is preliminary data.</text>
</comment>
<dbReference type="Gene3D" id="3.40.50.12780">
    <property type="entry name" value="N-terminal domain of ligase-like"/>
    <property type="match status" value="1"/>
</dbReference>
<dbReference type="Pfam" id="PF13193">
    <property type="entry name" value="AMP-binding_C"/>
    <property type="match status" value="1"/>
</dbReference>
<dbReference type="SUPFAM" id="SSF56801">
    <property type="entry name" value="Acetyl-CoA synthetase-like"/>
    <property type="match status" value="1"/>
</dbReference>
<keyword evidence="3" id="KW-0436">Ligase</keyword>
<dbReference type="RefSeq" id="WP_344873503.1">
    <property type="nucleotide sequence ID" value="NZ_BAABAL010000006.1"/>
</dbReference>
<gene>
    <name evidence="3" type="primary">menE</name>
    <name evidence="3" type="ORF">GCM10022247_22400</name>
</gene>
<evidence type="ECO:0000259" key="2">
    <source>
        <dbReference type="Pfam" id="PF13193"/>
    </source>
</evidence>
<dbReference type="InterPro" id="IPR045851">
    <property type="entry name" value="AMP-bd_C_sf"/>
</dbReference>
<dbReference type="GO" id="GO:0016874">
    <property type="term" value="F:ligase activity"/>
    <property type="evidence" value="ECO:0007669"/>
    <property type="project" value="UniProtKB-KW"/>
</dbReference>
<dbReference type="EMBL" id="BAABAL010000006">
    <property type="protein sequence ID" value="GAA4001297.1"/>
    <property type="molecule type" value="Genomic_DNA"/>
</dbReference>
<dbReference type="PANTHER" id="PTHR43767:SF1">
    <property type="entry name" value="NONRIBOSOMAL PEPTIDE SYNTHASE PES1 (EUROFUNG)-RELATED"/>
    <property type="match status" value="1"/>
</dbReference>
<dbReference type="InterPro" id="IPR050237">
    <property type="entry name" value="ATP-dep_AMP-bd_enzyme"/>
</dbReference>
<dbReference type="PANTHER" id="PTHR43767">
    <property type="entry name" value="LONG-CHAIN-FATTY-ACID--COA LIGASE"/>
    <property type="match status" value="1"/>
</dbReference>
<dbReference type="InterPro" id="IPR000873">
    <property type="entry name" value="AMP-dep_synth/lig_dom"/>
</dbReference>
<reference evidence="4" key="1">
    <citation type="journal article" date="2019" name="Int. J. Syst. Evol. Microbiol.">
        <title>The Global Catalogue of Microorganisms (GCM) 10K type strain sequencing project: providing services to taxonomists for standard genome sequencing and annotation.</title>
        <authorList>
            <consortium name="The Broad Institute Genomics Platform"/>
            <consortium name="The Broad Institute Genome Sequencing Center for Infectious Disease"/>
            <person name="Wu L."/>
            <person name="Ma J."/>
        </authorList>
    </citation>
    <scope>NUCLEOTIDE SEQUENCE [LARGE SCALE GENOMIC DNA]</scope>
    <source>
        <strain evidence="4">JCM 17342</strain>
    </source>
</reference>
<dbReference type="Proteomes" id="UP001501747">
    <property type="component" value="Unassembled WGS sequence"/>
</dbReference>
<accession>A0ABP7RRN0</accession>
<proteinExistence type="predicted"/>
<dbReference type="InterPro" id="IPR042099">
    <property type="entry name" value="ANL_N_sf"/>
</dbReference>
<dbReference type="InterPro" id="IPR020845">
    <property type="entry name" value="AMP-binding_CS"/>
</dbReference>
<evidence type="ECO:0000313" key="4">
    <source>
        <dbReference type="Proteomes" id="UP001501747"/>
    </source>
</evidence>
<feature type="domain" description="AMP-dependent synthetase/ligase" evidence="1">
    <location>
        <begin position="43"/>
        <end position="213"/>
    </location>
</feature>
<dbReference type="Pfam" id="PF00501">
    <property type="entry name" value="AMP-binding"/>
    <property type="match status" value="1"/>
</dbReference>